<reference evidence="3 4" key="1">
    <citation type="submission" date="2020-10" db="EMBL/GenBank/DDBJ databases">
        <title>Genome sequencing of Massilia sp. LPB0304.</title>
        <authorList>
            <person name="Kim J."/>
        </authorList>
    </citation>
    <scope>NUCLEOTIDE SEQUENCE [LARGE SCALE GENOMIC DNA]</scope>
    <source>
        <strain evidence="3 4">LPB0304</strain>
    </source>
</reference>
<dbReference type="CDD" id="cd01949">
    <property type="entry name" value="GGDEF"/>
    <property type="match status" value="1"/>
</dbReference>
<dbReference type="InterPro" id="IPR000160">
    <property type="entry name" value="GGDEF_dom"/>
</dbReference>
<evidence type="ECO:0000313" key="3">
    <source>
        <dbReference type="EMBL" id="QOL51750.1"/>
    </source>
</evidence>
<dbReference type="CDD" id="cd01948">
    <property type="entry name" value="EAL"/>
    <property type="match status" value="1"/>
</dbReference>
<dbReference type="NCBIfam" id="TIGR00254">
    <property type="entry name" value="GGDEF"/>
    <property type="match status" value="1"/>
</dbReference>
<dbReference type="PROSITE" id="PS50883">
    <property type="entry name" value="EAL"/>
    <property type="match status" value="1"/>
</dbReference>
<dbReference type="InterPro" id="IPR043128">
    <property type="entry name" value="Rev_trsase/Diguanyl_cyclase"/>
</dbReference>
<proteinExistence type="predicted"/>
<dbReference type="InterPro" id="IPR029787">
    <property type="entry name" value="Nucleotide_cyclase"/>
</dbReference>
<dbReference type="RefSeq" id="WP_193688723.1">
    <property type="nucleotide sequence ID" value="NZ_CP062941.1"/>
</dbReference>
<evidence type="ECO:0000313" key="4">
    <source>
        <dbReference type="Proteomes" id="UP000593875"/>
    </source>
</evidence>
<dbReference type="PANTHER" id="PTHR33121">
    <property type="entry name" value="CYCLIC DI-GMP PHOSPHODIESTERASE PDEF"/>
    <property type="match status" value="1"/>
</dbReference>
<name>A0A7L9UA88_9BURK</name>
<evidence type="ECO:0000259" key="1">
    <source>
        <dbReference type="PROSITE" id="PS50883"/>
    </source>
</evidence>
<dbReference type="InterPro" id="IPR001633">
    <property type="entry name" value="EAL_dom"/>
</dbReference>
<dbReference type="SUPFAM" id="SSF55073">
    <property type="entry name" value="Nucleotide cyclase"/>
    <property type="match status" value="1"/>
</dbReference>
<dbReference type="Pfam" id="PF01590">
    <property type="entry name" value="GAF"/>
    <property type="match status" value="1"/>
</dbReference>
<dbReference type="PROSITE" id="PS50887">
    <property type="entry name" value="GGDEF"/>
    <property type="match status" value="1"/>
</dbReference>
<protein>
    <submittedName>
        <fullName evidence="3">Sensor domain-containing phosphodiesterase</fullName>
    </submittedName>
</protein>
<dbReference type="InterPro" id="IPR035919">
    <property type="entry name" value="EAL_sf"/>
</dbReference>
<dbReference type="AlphaFoldDB" id="A0A7L9UA88"/>
<dbReference type="Pfam" id="PF00990">
    <property type="entry name" value="GGDEF"/>
    <property type="match status" value="1"/>
</dbReference>
<dbReference type="Pfam" id="PF00563">
    <property type="entry name" value="EAL"/>
    <property type="match status" value="1"/>
</dbReference>
<dbReference type="Gene3D" id="3.30.70.270">
    <property type="match status" value="1"/>
</dbReference>
<dbReference type="SMART" id="SM00267">
    <property type="entry name" value="GGDEF"/>
    <property type="match status" value="1"/>
</dbReference>
<sequence>MMTPAIPVDEARRLAALHATSLFGTGPEEAFDRITRMTAKLLGVPTALISLVGSDTQWFKSRCGFDAQTTSREVSFCGHAILTDQPLVVEDAANDPRFADNPIVVGAPHIRFYAGVQLYSVERAKLGTLCIIDSAPRELDAAELAELHDLARMVEELIYHRQLVMAAQQLHDQLQQNASRAQLAASAGQVEFLLTHDTLTGLANRQALLGAIRDSVADWGRRTSSAAVACLNIDRFKRVNDALGHAAGDEVLVAVTRCLQAGLAEDDLLARTGSDEFVLLLNRTGGEAALLARLRGLLESVNSSVSWAGKDISITCSLGFACFPQDGEDADTLLSNANTAMRHAKETGGARLQHFAPAQRRELGRRMALEHQLHRAIEREELFLQYQPKIDLQGGTLAGFEALLRWRHPEHGIVSPEEFVPIAEETGLIVPIGDWLVRTAVKQMAAWHAAGLPQIPVAVNLSARQFLQGDVVALVRELLAQEKIAPHLLELELTESLSMADPERSLAIMRELRALGVTLSIDDFGTGYSSFAYLKRLPIDKLKIDKSFVHDMVHSSDARAIVQAIVAMAHRMNLRVVAEGVEVAAQAVALRDTGCDQAQGYYYARPLDALEAGAFLAPGPHAAAALPMRKGPPGGSHA</sequence>
<feature type="domain" description="GGDEF" evidence="2">
    <location>
        <begin position="224"/>
        <end position="357"/>
    </location>
</feature>
<organism evidence="3 4">
    <name type="scientific">Massilia litorea</name>
    <dbReference type="NCBI Taxonomy" id="2769491"/>
    <lineage>
        <taxon>Bacteria</taxon>
        <taxon>Pseudomonadati</taxon>
        <taxon>Pseudomonadota</taxon>
        <taxon>Betaproteobacteria</taxon>
        <taxon>Burkholderiales</taxon>
        <taxon>Oxalobacteraceae</taxon>
        <taxon>Telluria group</taxon>
        <taxon>Massilia</taxon>
    </lineage>
</organism>
<dbReference type="SUPFAM" id="SSF55781">
    <property type="entry name" value="GAF domain-like"/>
    <property type="match status" value="1"/>
</dbReference>
<evidence type="ECO:0000259" key="2">
    <source>
        <dbReference type="PROSITE" id="PS50887"/>
    </source>
</evidence>
<dbReference type="FunFam" id="3.20.20.450:FF:000001">
    <property type="entry name" value="Cyclic di-GMP phosphodiesterase yahA"/>
    <property type="match status" value="1"/>
</dbReference>
<dbReference type="Gene3D" id="3.20.20.450">
    <property type="entry name" value="EAL domain"/>
    <property type="match status" value="1"/>
</dbReference>
<dbReference type="SMART" id="SM00065">
    <property type="entry name" value="GAF"/>
    <property type="match status" value="1"/>
</dbReference>
<dbReference type="InterPro" id="IPR050706">
    <property type="entry name" value="Cyclic-di-GMP_PDE-like"/>
</dbReference>
<dbReference type="InterPro" id="IPR029016">
    <property type="entry name" value="GAF-like_dom_sf"/>
</dbReference>
<dbReference type="Gene3D" id="3.30.450.40">
    <property type="match status" value="1"/>
</dbReference>
<dbReference type="EMBL" id="CP062941">
    <property type="protein sequence ID" value="QOL51750.1"/>
    <property type="molecule type" value="Genomic_DNA"/>
</dbReference>
<feature type="domain" description="EAL" evidence="1">
    <location>
        <begin position="366"/>
        <end position="620"/>
    </location>
</feature>
<accession>A0A7L9UA88</accession>
<dbReference type="KEGG" id="mlir:LPB04_11145"/>
<gene>
    <name evidence="3" type="ORF">LPB04_11145</name>
</gene>
<dbReference type="GO" id="GO:0071111">
    <property type="term" value="F:cyclic-guanylate-specific phosphodiesterase activity"/>
    <property type="evidence" value="ECO:0007669"/>
    <property type="project" value="InterPro"/>
</dbReference>
<dbReference type="InterPro" id="IPR003018">
    <property type="entry name" value="GAF"/>
</dbReference>
<keyword evidence="4" id="KW-1185">Reference proteome</keyword>
<dbReference type="PANTHER" id="PTHR33121:SF19">
    <property type="entry name" value="CYCLIC DI-GMP PHOSPHODIESTERASE PA2567"/>
    <property type="match status" value="1"/>
</dbReference>
<dbReference type="Proteomes" id="UP000593875">
    <property type="component" value="Chromosome"/>
</dbReference>
<dbReference type="SMART" id="SM00052">
    <property type="entry name" value="EAL"/>
    <property type="match status" value="1"/>
</dbReference>
<dbReference type="SUPFAM" id="SSF141868">
    <property type="entry name" value="EAL domain-like"/>
    <property type="match status" value="1"/>
</dbReference>